<evidence type="ECO:0000256" key="1">
    <source>
        <dbReference type="SAM" id="MobiDB-lite"/>
    </source>
</evidence>
<evidence type="ECO:0000313" key="3">
    <source>
        <dbReference type="Proteomes" id="UP000479000"/>
    </source>
</evidence>
<proteinExistence type="predicted"/>
<reference evidence="2 3" key="1">
    <citation type="submission" date="2020-02" db="EMBL/GenBank/DDBJ databases">
        <authorList>
            <person name="Ferguson B K."/>
        </authorList>
    </citation>
    <scope>NUCLEOTIDE SEQUENCE [LARGE SCALE GENOMIC DNA]</scope>
</reference>
<protein>
    <submittedName>
        <fullName evidence="2">Uncharacterized protein</fullName>
    </submittedName>
</protein>
<keyword evidence="3" id="KW-1185">Reference proteome</keyword>
<name>A0A6H5HV42_9HEMI</name>
<accession>A0A6H5HV42</accession>
<dbReference type="AlphaFoldDB" id="A0A6H5HV42"/>
<feature type="region of interest" description="Disordered" evidence="1">
    <location>
        <begin position="1"/>
        <end position="24"/>
    </location>
</feature>
<organism evidence="2 3">
    <name type="scientific">Nesidiocoris tenuis</name>
    <dbReference type="NCBI Taxonomy" id="355587"/>
    <lineage>
        <taxon>Eukaryota</taxon>
        <taxon>Metazoa</taxon>
        <taxon>Ecdysozoa</taxon>
        <taxon>Arthropoda</taxon>
        <taxon>Hexapoda</taxon>
        <taxon>Insecta</taxon>
        <taxon>Pterygota</taxon>
        <taxon>Neoptera</taxon>
        <taxon>Paraneoptera</taxon>
        <taxon>Hemiptera</taxon>
        <taxon>Heteroptera</taxon>
        <taxon>Panheteroptera</taxon>
        <taxon>Cimicomorpha</taxon>
        <taxon>Miridae</taxon>
        <taxon>Dicyphina</taxon>
        <taxon>Nesidiocoris</taxon>
    </lineage>
</organism>
<dbReference type="Proteomes" id="UP000479000">
    <property type="component" value="Unassembled WGS sequence"/>
</dbReference>
<evidence type="ECO:0000313" key="2">
    <source>
        <dbReference type="EMBL" id="CAB0020950.1"/>
    </source>
</evidence>
<gene>
    <name evidence="2" type="ORF">NTEN_LOCUS24475</name>
</gene>
<feature type="compositionally biased region" description="Low complexity" evidence="1">
    <location>
        <begin position="10"/>
        <end position="23"/>
    </location>
</feature>
<dbReference type="EMBL" id="CADCXU010036101">
    <property type="protein sequence ID" value="CAB0020950.1"/>
    <property type="molecule type" value="Genomic_DNA"/>
</dbReference>
<sequence>MEDVEARCGRSATSARSSATSTSKNSAKVGRGWIQVLLLGLARTQYRPSTNSCARSRICSGRISDGAKYSIMGAKASTATPAVVGSLRGSTATKYHGCSVRTTWRLAQNTSINVQLRYVSLQAVRRTTLTRLRWATGENRAKEAPGLRPGLRKVLLNQRSRLPPHALLISRITPTERWQKKAGETSGNLIYPSVPTASPGRSIPWDFPPHARLRFRLGKQSPEVNSPVIRKLSVSFALRG</sequence>